<name>A0A9Q3C222_9BASI</name>
<evidence type="ECO:0000313" key="2">
    <source>
        <dbReference type="Proteomes" id="UP000765509"/>
    </source>
</evidence>
<protein>
    <recommendedName>
        <fullName evidence="3">Chromo domain-containing protein</fullName>
    </recommendedName>
</protein>
<keyword evidence="2" id="KW-1185">Reference proteome</keyword>
<evidence type="ECO:0000313" key="1">
    <source>
        <dbReference type="EMBL" id="MBW0475503.1"/>
    </source>
</evidence>
<proteinExistence type="predicted"/>
<accession>A0A9Q3C222</accession>
<evidence type="ECO:0008006" key="3">
    <source>
        <dbReference type="Google" id="ProtNLM"/>
    </source>
</evidence>
<dbReference type="AlphaFoldDB" id="A0A9Q3C222"/>
<dbReference type="Proteomes" id="UP000765509">
    <property type="component" value="Unassembled WGS sequence"/>
</dbReference>
<comment type="caution">
    <text evidence="1">The sequence shown here is derived from an EMBL/GenBank/DDBJ whole genome shotgun (WGS) entry which is preliminary data.</text>
</comment>
<reference evidence="1" key="1">
    <citation type="submission" date="2021-03" db="EMBL/GenBank/DDBJ databases">
        <title>Draft genome sequence of rust myrtle Austropuccinia psidii MF-1, a brazilian biotype.</title>
        <authorList>
            <person name="Quecine M.C."/>
            <person name="Pachon D.M.R."/>
            <person name="Bonatelli M.L."/>
            <person name="Correr F.H."/>
            <person name="Franceschini L.M."/>
            <person name="Leite T.F."/>
            <person name="Margarido G.R.A."/>
            <person name="Almeida C.A."/>
            <person name="Ferrarezi J.A."/>
            <person name="Labate C.A."/>
        </authorList>
    </citation>
    <scope>NUCLEOTIDE SEQUENCE</scope>
    <source>
        <strain evidence="1">MF-1</strain>
    </source>
</reference>
<sequence>MRDSFVGPFTIITFIVKNLVEVRLTEIFARKPPVFPMSLVKSYHQKVEDMLPSRDTSCTPKDLVKVKDSPGSVKKIMEVRKIILNGKDHRGYLVRFMNQTADKDKWLAENPITDGDLHLIGFIVTRRYEQSHQ</sequence>
<organism evidence="1 2">
    <name type="scientific">Austropuccinia psidii MF-1</name>
    <dbReference type="NCBI Taxonomy" id="1389203"/>
    <lineage>
        <taxon>Eukaryota</taxon>
        <taxon>Fungi</taxon>
        <taxon>Dikarya</taxon>
        <taxon>Basidiomycota</taxon>
        <taxon>Pucciniomycotina</taxon>
        <taxon>Pucciniomycetes</taxon>
        <taxon>Pucciniales</taxon>
        <taxon>Sphaerophragmiaceae</taxon>
        <taxon>Austropuccinia</taxon>
    </lineage>
</organism>
<gene>
    <name evidence="1" type="ORF">O181_015218</name>
</gene>
<dbReference type="OrthoDB" id="4360000at2759"/>
<dbReference type="EMBL" id="AVOT02004130">
    <property type="protein sequence ID" value="MBW0475503.1"/>
    <property type="molecule type" value="Genomic_DNA"/>
</dbReference>